<dbReference type="RefSeq" id="XP_013264398.1">
    <property type="nucleotide sequence ID" value="XM_013408944.1"/>
</dbReference>
<dbReference type="EMBL" id="AMGV01000002">
    <property type="protein sequence ID" value="KEF61808.1"/>
    <property type="molecule type" value="Genomic_DNA"/>
</dbReference>
<comment type="caution">
    <text evidence="2">The sequence shown here is derived from an EMBL/GenBank/DDBJ whole genome shotgun (WGS) entry which is preliminary data.</text>
</comment>
<keyword evidence="3" id="KW-1185">Reference proteome</keyword>
<gene>
    <name evidence="2" type="ORF">A1O9_03378</name>
</gene>
<name>A0A072PR75_9EURO</name>
<protein>
    <submittedName>
        <fullName evidence="2">Uncharacterized protein</fullName>
    </submittedName>
</protein>
<organism evidence="2 3">
    <name type="scientific">Exophiala aquamarina CBS 119918</name>
    <dbReference type="NCBI Taxonomy" id="1182545"/>
    <lineage>
        <taxon>Eukaryota</taxon>
        <taxon>Fungi</taxon>
        <taxon>Dikarya</taxon>
        <taxon>Ascomycota</taxon>
        <taxon>Pezizomycotina</taxon>
        <taxon>Eurotiomycetes</taxon>
        <taxon>Chaetothyriomycetidae</taxon>
        <taxon>Chaetothyriales</taxon>
        <taxon>Herpotrichiellaceae</taxon>
        <taxon>Exophiala</taxon>
    </lineage>
</organism>
<feature type="region of interest" description="Disordered" evidence="1">
    <location>
        <begin position="59"/>
        <end position="79"/>
    </location>
</feature>
<dbReference type="AlphaFoldDB" id="A0A072PR75"/>
<accession>A0A072PR75</accession>
<evidence type="ECO:0000256" key="1">
    <source>
        <dbReference type="SAM" id="MobiDB-lite"/>
    </source>
</evidence>
<evidence type="ECO:0000313" key="2">
    <source>
        <dbReference type="EMBL" id="KEF61808.1"/>
    </source>
</evidence>
<evidence type="ECO:0000313" key="3">
    <source>
        <dbReference type="Proteomes" id="UP000027920"/>
    </source>
</evidence>
<dbReference type="Proteomes" id="UP000027920">
    <property type="component" value="Unassembled WGS sequence"/>
</dbReference>
<dbReference type="HOGENOM" id="CLU_2606030_0_0_1"/>
<sequence>MSTLFASVNVGNVENVAVGEAAEVTDEALTLADPDTRDLRRLGDDPPIVHHLLAAKPTRTSQVVDPEVATTVDDLQRDP</sequence>
<dbReference type="VEuPathDB" id="FungiDB:A1O9_03378"/>
<dbReference type="GeneID" id="25278314"/>
<proteinExistence type="predicted"/>
<reference evidence="2 3" key="1">
    <citation type="submission" date="2013-03" db="EMBL/GenBank/DDBJ databases">
        <title>The Genome Sequence of Exophiala aquamarina CBS 119918.</title>
        <authorList>
            <consortium name="The Broad Institute Genomics Platform"/>
            <person name="Cuomo C."/>
            <person name="de Hoog S."/>
            <person name="Gorbushina A."/>
            <person name="Walker B."/>
            <person name="Young S.K."/>
            <person name="Zeng Q."/>
            <person name="Gargeya S."/>
            <person name="Fitzgerald M."/>
            <person name="Haas B."/>
            <person name="Abouelleil A."/>
            <person name="Allen A.W."/>
            <person name="Alvarado L."/>
            <person name="Arachchi H.M."/>
            <person name="Berlin A.M."/>
            <person name="Chapman S.B."/>
            <person name="Gainer-Dewar J."/>
            <person name="Goldberg J."/>
            <person name="Griggs A."/>
            <person name="Gujja S."/>
            <person name="Hansen M."/>
            <person name="Howarth C."/>
            <person name="Imamovic A."/>
            <person name="Ireland A."/>
            <person name="Larimer J."/>
            <person name="McCowan C."/>
            <person name="Murphy C."/>
            <person name="Pearson M."/>
            <person name="Poon T.W."/>
            <person name="Priest M."/>
            <person name="Roberts A."/>
            <person name="Saif S."/>
            <person name="Shea T."/>
            <person name="Sisk P."/>
            <person name="Sykes S."/>
            <person name="Wortman J."/>
            <person name="Nusbaum C."/>
            <person name="Birren B."/>
        </authorList>
    </citation>
    <scope>NUCLEOTIDE SEQUENCE [LARGE SCALE GENOMIC DNA]</scope>
    <source>
        <strain evidence="2 3">CBS 119918</strain>
    </source>
</reference>